<accession>A0ABT7CAZ1</accession>
<evidence type="ECO:0000313" key="4">
    <source>
        <dbReference type="Proteomes" id="UP001170379"/>
    </source>
</evidence>
<proteinExistence type="predicted"/>
<protein>
    <recommendedName>
        <fullName evidence="2">DUF6457 domain-containing protein</fullName>
    </recommendedName>
</protein>
<reference evidence="3" key="2">
    <citation type="journal article" date="2022" name="Sci. Rep.">
        <title>In silico prediction of the enzymes involved in the degradation of the herbicide molinate by Gulosibacter molinativorax ON4T.</title>
        <authorList>
            <person name="Lopes A.R."/>
            <person name="Bunin E."/>
            <person name="Viana A.T."/>
            <person name="Froufe H."/>
            <person name="Munoz-Merida A."/>
            <person name="Pinho D."/>
            <person name="Figueiredo J."/>
            <person name="Barroso C."/>
            <person name="Vaz-Moreira I."/>
            <person name="Bellanger X."/>
            <person name="Egas C."/>
            <person name="Nunes O.C."/>
        </authorList>
    </citation>
    <scope>NUCLEOTIDE SEQUENCE</scope>
    <source>
        <strain evidence="3">ON4</strain>
    </source>
</reference>
<comment type="caution">
    <text evidence="3">The sequence shown here is derived from an EMBL/GenBank/DDBJ whole genome shotgun (WGS) entry which is preliminary data.</text>
</comment>
<dbReference type="InterPro" id="IPR045598">
    <property type="entry name" value="DUF6457"/>
</dbReference>
<feature type="compositionally biased region" description="Acidic residues" evidence="1">
    <location>
        <begin position="88"/>
        <end position="98"/>
    </location>
</feature>
<evidence type="ECO:0000259" key="2">
    <source>
        <dbReference type="Pfam" id="PF20058"/>
    </source>
</evidence>
<dbReference type="Proteomes" id="UP001170379">
    <property type="component" value="Unassembled WGS sequence"/>
</dbReference>
<organism evidence="3 4">
    <name type="scientific">Gulosibacter molinativorax</name>
    <dbReference type="NCBI Taxonomy" id="256821"/>
    <lineage>
        <taxon>Bacteria</taxon>
        <taxon>Bacillati</taxon>
        <taxon>Actinomycetota</taxon>
        <taxon>Actinomycetes</taxon>
        <taxon>Micrococcales</taxon>
        <taxon>Microbacteriaceae</taxon>
        <taxon>Gulosibacter</taxon>
    </lineage>
</organism>
<reference evidence="3" key="1">
    <citation type="submission" date="2018-03" db="EMBL/GenBank/DDBJ databases">
        <authorList>
            <person name="Nunes O.C."/>
            <person name="Lopes A.R."/>
            <person name="Froufe H."/>
            <person name="Munoz-Merida A."/>
            <person name="Barroso C."/>
            <person name="Egas C."/>
        </authorList>
    </citation>
    <scope>NUCLEOTIDE SEQUENCE</scope>
    <source>
        <strain evidence="3">ON4</strain>
    </source>
</reference>
<evidence type="ECO:0000256" key="1">
    <source>
        <dbReference type="SAM" id="MobiDB-lite"/>
    </source>
</evidence>
<keyword evidence="4" id="KW-1185">Reference proteome</keyword>
<dbReference type="Pfam" id="PF20058">
    <property type="entry name" value="DUF6457"/>
    <property type="match status" value="1"/>
</dbReference>
<feature type="region of interest" description="Disordered" evidence="1">
    <location>
        <begin position="78"/>
        <end position="98"/>
    </location>
</feature>
<feature type="domain" description="DUF6457" evidence="2">
    <location>
        <begin position="1"/>
        <end position="76"/>
    </location>
</feature>
<evidence type="ECO:0000313" key="3">
    <source>
        <dbReference type="EMBL" id="MDJ1372354.1"/>
    </source>
</evidence>
<sequence length="98" mass="10098">MSEWVEFAAPRLGLDPAEVPLNDLLGMTGIVAHGVVRPAAPVSSYLLGLAVGRGLLTNEEGDARLRELVREWASERESIAAGSADADGGADAEGGLDA</sequence>
<name>A0ABT7CAZ1_9MICO</name>
<dbReference type="EMBL" id="PXVD01000024">
    <property type="protein sequence ID" value="MDJ1372354.1"/>
    <property type="molecule type" value="Genomic_DNA"/>
</dbReference>
<gene>
    <name evidence="3" type="ORF">C7K25_13410</name>
</gene>